<dbReference type="SUPFAM" id="SSF53756">
    <property type="entry name" value="UDP-Glycosyltransferase/glycogen phosphorylase"/>
    <property type="match status" value="1"/>
</dbReference>
<dbReference type="Pfam" id="PF00534">
    <property type="entry name" value="Glycos_transf_1"/>
    <property type="match status" value="1"/>
</dbReference>
<dbReference type="Pfam" id="PF13579">
    <property type="entry name" value="Glyco_trans_4_4"/>
    <property type="match status" value="1"/>
</dbReference>
<evidence type="ECO:0000256" key="1">
    <source>
        <dbReference type="ARBA" id="ARBA00009481"/>
    </source>
</evidence>
<dbReference type="Proteomes" id="UP000501128">
    <property type="component" value="Chromosome"/>
</dbReference>
<sequence length="381" mass="43711">MLDSRPFTAVSAPPDWLIPLDTAERVLTVGPDHINYRGGIGSVMNVYARHFATYKCITTHRVMGKGQLILFFLRQYLRFIQTLLRDPAIDIVHIQASSHGSFYRKLVLFLTARYAFRKRTIYHMHGSRFVEFYEQSGPLSQRLIRFLVERADIVIVLSEYWRDYFNRQFRVRRLEILSNIIHQRDLSAGFPTRPAGKLPVRLLFLGAIGQRKGIFDLLDGIQQYRDSFEGRLLLYVGGNGDTKRLESYIAQHRLESIVRFEGWVSGIRKHELLSTCDVFILPSYNEGLPLSILEAMNYHLPIIATPVGGTAEVVHDGVNGFLVTPGDKKTLCQRLMRFIDDPDLVNQMGDESARLIAGYQPEVVLPRLNQLYNDLLTKKPD</sequence>
<dbReference type="Gene3D" id="3.40.50.2000">
    <property type="entry name" value="Glycogen Phosphorylase B"/>
    <property type="match status" value="2"/>
</dbReference>
<dbReference type="InterPro" id="IPR028098">
    <property type="entry name" value="Glyco_trans_4-like_N"/>
</dbReference>
<name>A0A7L5DNA2_9BACT</name>
<proteinExistence type="inferred from homology"/>
<dbReference type="PANTHER" id="PTHR12526">
    <property type="entry name" value="GLYCOSYLTRANSFERASE"/>
    <property type="match status" value="1"/>
</dbReference>
<dbReference type="CDD" id="cd03801">
    <property type="entry name" value="GT4_PimA-like"/>
    <property type="match status" value="1"/>
</dbReference>
<dbReference type="AlphaFoldDB" id="A0A7L5DNA2"/>
<dbReference type="RefSeq" id="WP_169549173.1">
    <property type="nucleotide sequence ID" value="NZ_CP051677.1"/>
</dbReference>
<evidence type="ECO:0000259" key="5">
    <source>
        <dbReference type="Pfam" id="PF13579"/>
    </source>
</evidence>
<evidence type="ECO:0000259" key="4">
    <source>
        <dbReference type="Pfam" id="PF00534"/>
    </source>
</evidence>
<keyword evidence="2" id="KW-0328">Glycosyltransferase</keyword>
<dbReference type="EMBL" id="CP051677">
    <property type="protein sequence ID" value="QJD77230.1"/>
    <property type="molecule type" value="Genomic_DNA"/>
</dbReference>
<organism evidence="6 7">
    <name type="scientific">Spirosoma rhododendri</name>
    <dbReference type="NCBI Taxonomy" id="2728024"/>
    <lineage>
        <taxon>Bacteria</taxon>
        <taxon>Pseudomonadati</taxon>
        <taxon>Bacteroidota</taxon>
        <taxon>Cytophagia</taxon>
        <taxon>Cytophagales</taxon>
        <taxon>Cytophagaceae</taxon>
        <taxon>Spirosoma</taxon>
    </lineage>
</organism>
<keyword evidence="3 6" id="KW-0808">Transferase</keyword>
<evidence type="ECO:0000256" key="3">
    <source>
        <dbReference type="ARBA" id="ARBA00022679"/>
    </source>
</evidence>
<evidence type="ECO:0000313" key="6">
    <source>
        <dbReference type="EMBL" id="QJD77230.1"/>
    </source>
</evidence>
<accession>A0A7L5DNA2</accession>
<feature type="domain" description="Glycosyl transferase family 1" evidence="4">
    <location>
        <begin position="202"/>
        <end position="351"/>
    </location>
</feature>
<dbReference type="InterPro" id="IPR001296">
    <property type="entry name" value="Glyco_trans_1"/>
</dbReference>
<dbReference type="GO" id="GO:0016757">
    <property type="term" value="F:glycosyltransferase activity"/>
    <property type="evidence" value="ECO:0007669"/>
    <property type="project" value="UniProtKB-KW"/>
</dbReference>
<evidence type="ECO:0000256" key="2">
    <source>
        <dbReference type="ARBA" id="ARBA00022676"/>
    </source>
</evidence>
<reference evidence="6 7" key="1">
    <citation type="submission" date="2020-04" db="EMBL/GenBank/DDBJ databases">
        <title>Genome sequencing of novel species.</title>
        <authorList>
            <person name="Heo J."/>
            <person name="Kim S.-J."/>
            <person name="Kim J.-S."/>
            <person name="Hong S.-B."/>
            <person name="Kwon S.-W."/>
        </authorList>
    </citation>
    <scope>NUCLEOTIDE SEQUENCE [LARGE SCALE GENOMIC DNA]</scope>
    <source>
        <strain evidence="6 7">CJU-R4</strain>
    </source>
</reference>
<gene>
    <name evidence="6" type="ORF">HH216_01440</name>
</gene>
<dbReference type="KEGG" id="srho:HH216_01440"/>
<dbReference type="PANTHER" id="PTHR12526:SF640">
    <property type="entry name" value="COLANIC ACID BIOSYNTHESIS GLYCOSYLTRANSFERASE WCAL-RELATED"/>
    <property type="match status" value="1"/>
</dbReference>
<feature type="domain" description="Glycosyltransferase subfamily 4-like N-terminal" evidence="5">
    <location>
        <begin position="70"/>
        <end position="176"/>
    </location>
</feature>
<comment type="similarity">
    <text evidence="1">Belongs to the glycosyltransferase group 1 family. Glycosyltransferase 4 subfamily.</text>
</comment>
<protein>
    <submittedName>
        <fullName evidence="6">Glycosyltransferase family 4 protein</fullName>
    </submittedName>
</protein>
<keyword evidence="7" id="KW-1185">Reference proteome</keyword>
<evidence type="ECO:0000313" key="7">
    <source>
        <dbReference type="Proteomes" id="UP000501128"/>
    </source>
</evidence>